<dbReference type="EMBL" id="CP108315">
    <property type="protein sequence ID" value="WTW74259.1"/>
    <property type="molecule type" value="Genomic_DNA"/>
</dbReference>
<evidence type="ECO:0000256" key="2">
    <source>
        <dbReference type="ARBA" id="ARBA00023239"/>
    </source>
</evidence>
<sequence>MPDHGQVLDHSQVRSRLRQRPPMLLLDTVREFTPPGSLVATKAITGGEDCYRDMADGAGIDGFSYPSVLLLESFGQAVSLLWSLAELGPPDEVPLMVGIRDLVHAAPAVPGDVLEHHVRLNHHSGQAGEFTGETRTADGRTVLTVGSILVVSRSSASLLPAPPAPHPDKDGR</sequence>
<dbReference type="InterPro" id="IPR013114">
    <property type="entry name" value="FabA_FabZ"/>
</dbReference>
<evidence type="ECO:0000256" key="1">
    <source>
        <dbReference type="ARBA" id="ARBA00009174"/>
    </source>
</evidence>
<dbReference type="AlphaFoldDB" id="A0AAU2W2Z3"/>
<organism evidence="3">
    <name type="scientific">Streptomyces sp. NBC_00008</name>
    <dbReference type="NCBI Taxonomy" id="2903610"/>
    <lineage>
        <taxon>Bacteria</taxon>
        <taxon>Bacillati</taxon>
        <taxon>Actinomycetota</taxon>
        <taxon>Actinomycetes</taxon>
        <taxon>Kitasatosporales</taxon>
        <taxon>Streptomycetaceae</taxon>
        <taxon>Streptomyces</taxon>
    </lineage>
</organism>
<reference evidence="3" key="1">
    <citation type="submission" date="2022-10" db="EMBL/GenBank/DDBJ databases">
        <title>The complete genomes of actinobacterial strains from the NBC collection.</title>
        <authorList>
            <person name="Joergensen T.S."/>
            <person name="Alvarez Arevalo M."/>
            <person name="Sterndorff E.B."/>
            <person name="Faurdal D."/>
            <person name="Vuksanovic O."/>
            <person name="Mourched A.-S."/>
            <person name="Charusanti P."/>
            <person name="Shaw S."/>
            <person name="Blin K."/>
            <person name="Weber T."/>
        </authorList>
    </citation>
    <scope>NUCLEOTIDE SEQUENCE</scope>
    <source>
        <strain evidence="3">NBC_00008</strain>
        <plasmid evidence="3">unnamed2</plasmid>
    </source>
</reference>
<dbReference type="Gene3D" id="3.10.129.10">
    <property type="entry name" value="Hotdog Thioesterase"/>
    <property type="match status" value="1"/>
</dbReference>
<geneLocation type="plasmid" evidence="3">
    <name>unnamed2</name>
</geneLocation>
<dbReference type="GO" id="GO:0016829">
    <property type="term" value="F:lyase activity"/>
    <property type="evidence" value="ECO:0007669"/>
    <property type="project" value="UniProtKB-KW"/>
</dbReference>
<protein>
    <submittedName>
        <fullName evidence="3">Beta-hydroxyacyl-ACP dehydratase</fullName>
    </submittedName>
</protein>
<dbReference type="PANTHER" id="PTHR30272">
    <property type="entry name" value="3-HYDROXYACYL-[ACYL-CARRIER-PROTEIN] DEHYDRATASE"/>
    <property type="match status" value="1"/>
</dbReference>
<evidence type="ECO:0000313" key="3">
    <source>
        <dbReference type="EMBL" id="WTW74259.1"/>
    </source>
</evidence>
<keyword evidence="3" id="KW-0614">Plasmid</keyword>
<dbReference type="PANTHER" id="PTHR30272:SF1">
    <property type="entry name" value="3-HYDROXYACYL-[ACYL-CARRIER-PROTEIN] DEHYDRATASE"/>
    <property type="match status" value="1"/>
</dbReference>
<gene>
    <name evidence="3" type="ORF">OG398_38970</name>
</gene>
<name>A0AAU2W2Z3_9ACTN</name>
<keyword evidence="2" id="KW-0456">Lyase</keyword>
<dbReference type="SUPFAM" id="SSF54637">
    <property type="entry name" value="Thioesterase/thiol ester dehydrase-isomerase"/>
    <property type="match status" value="1"/>
</dbReference>
<comment type="similarity">
    <text evidence="1">Belongs to the thioester dehydratase family. FabZ subfamily.</text>
</comment>
<proteinExistence type="inferred from homology"/>
<dbReference type="InterPro" id="IPR029069">
    <property type="entry name" value="HotDog_dom_sf"/>
</dbReference>
<accession>A0AAU2W2Z3</accession>